<feature type="transmembrane region" description="Helical" evidence="1">
    <location>
        <begin position="299"/>
        <end position="319"/>
    </location>
</feature>
<dbReference type="InterPro" id="IPR012507">
    <property type="entry name" value="YibE_F"/>
</dbReference>
<dbReference type="Proteomes" id="UP001522905">
    <property type="component" value="Unassembled WGS sequence"/>
</dbReference>
<keyword evidence="1" id="KW-1133">Transmembrane helix</keyword>
<feature type="transmembrane region" description="Helical" evidence="1">
    <location>
        <begin position="339"/>
        <end position="362"/>
    </location>
</feature>
<dbReference type="PANTHER" id="PTHR41771">
    <property type="entry name" value="MEMBRANE PROTEIN-RELATED"/>
    <property type="match status" value="1"/>
</dbReference>
<comment type="caution">
    <text evidence="2">The sequence shown here is derived from an EMBL/GenBank/DDBJ whole genome shotgun (WGS) entry which is preliminary data.</text>
</comment>
<evidence type="ECO:0000256" key="1">
    <source>
        <dbReference type="SAM" id="Phobius"/>
    </source>
</evidence>
<gene>
    <name evidence="2" type="ORF">LNP07_02840</name>
</gene>
<dbReference type="RefSeq" id="WP_248601556.1">
    <property type="nucleotide sequence ID" value="NZ_JAJIAO010000002.1"/>
</dbReference>
<dbReference type="Pfam" id="PF07907">
    <property type="entry name" value="YibE_F"/>
    <property type="match status" value="1"/>
</dbReference>
<feature type="transmembrane region" description="Helical" evidence="1">
    <location>
        <begin position="124"/>
        <end position="141"/>
    </location>
</feature>
<keyword evidence="3" id="KW-1185">Reference proteome</keyword>
<dbReference type="PANTHER" id="PTHR41771:SF1">
    <property type="entry name" value="MEMBRANE PROTEIN"/>
    <property type="match status" value="1"/>
</dbReference>
<evidence type="ECO:0000313" key="3">
    <source>
        <dbReference type="Proteomes" id="UP001522905"/>
    </source>
</evidence>
<feature type="transmembrane region" description="Helical" evidence="1">
    <location>
        <begin position="201"/>
        <end position="225"/>
    </location>
</feature>
<proteinExistence type="predicted"/>
<dbReference type="EMBL" id="JAJIAO010000002">
    <property type="protein sequence ID" value="MCK8624444.1"/>
    <property type="molecule type" value="Genomic_DNA"/>
</dbReference>
<accession>A0ABT0I1B2</accession>
<keyword evidence="1" id="KW-0472">Membrane</keyword>
<protein>
    <submittedName>
        <fullName evidence="2">YibE/F family protein</fullName>
    </submittedName>
</protein>
<name>A0ABT0I1B2_9LACO</name>
<evidence type="ECO:0000313" key="2">
    <source>
        <dbReference type="EMBL" id="MCK8624444.1"/>
    </source>
</evidence>
<feature type="transmembrane region" description="Helical" evidence="1">
    <location>
        <begin position="171"/>
        <end position="194"/>
    </location>
</feature>
<feature type="transmembrane region" description="Helical" evidence="1">
    <location>
        <begin position="148"/>
        <end position="165"/>
    </location>
</feature>
<organism evidence="2 3">
    <name type="scientific">Apilactobacillus xinyiensis</name>
    <dbReference type="NCBI Taxonomy" id="2841032"/>
    <lineage>
        <taxon>Bacteria</taxon>
        <taxon>Bacillati</taxon>
        <taxon>Bacillota</taxon>
        <taxon>Bacilli</taxon>
        <taxon>Lactobacillales</taxon>
        <taxon>Lactobacillaceae</taxon>
        <taxon>Apilactobacillus</taxon>
    </lineage>
</organism>
<keyword evidence="1" id="KW-0812">Transmembrane</keyword>
<reference evidence="2 3" key="1">
    <citation type="submission" date="2021-11" db="EMBL/GenBank/DDBJ databases">
        <title>Comparative genomics of bee honey and flower isolates.</title>
        <authorList>
            <person name="Bechtner J.D."/>
            <person name="Gallus M.K."/>
            <person name="Ehrmann M."/>
        </authorList>
    </citation>
    <scope>NUCLEOTIDE SEQUENCE [LARGE SCALE GENOMIC DNA]</scope>
    <source>
        <strain evidence="2 3">M161</strain>
    </source>
</reference>
<sequence length="368" mass="40957">MKKIINKIPLKLILMFIIMGIGFITFVKNDAFLYRQPIVRIDKAESLHKNQTTDTFQNEDVEYTQRLLGTISNGKYKDKKVIINNTYSNSQAMDKKYIKGQQAFVIIHKTPSLNVTIKDYKRDVPIVFVLFLAISLMVIFLKMSGVTALGSIVVNSLLFILALLINNHANGAGVVIIFSVLAVIFSFVTLLMVLGFTRQMWITLGSTLTCTFMSVLIGLIVFTITHERGIFYESMQYVTQSPRPLFLAGTLIGSLGAVMDESTDIISSLFTLKHEHPQISKKQIFQSGQNIGKSIMGPLINVLFFIFMGETLPMAILFLKNGNSWGYSFSMNMSLGMVQSLISAIGIVLAVPVSSFLTSIFIKEGGNK</sequence>
<feature type="transmembrane region" description="Helical" evidence="1">
    <location>
        <begin position="12"/>
        <end position="27"/>
    </location>
</feature>